<feature type="region of interest" description="Disordered" evidence="1">
    <location>
        <begin position="49"/>
        <end position="78"/>
    </location>
</feature>
<gene>
    <name evidence="2" type="ORF">CYY_007202</name>
</gene>
<comment type="caution">
    <text evidence="2">The sequence shown here is derived from an EMBL/GenBank/DDBJ whole genome shotgun (WGS) entry which is preliminary data.</text>
</comment>
<dbReference type="AlphaFoldDB" id="A0A8J4PXW9"/>
<proteinExistence type="predicted"/>
<feature type="compositionally biased region" description="Low complexity" evidence="1">
    <location>
        <begin position="49"/>
        <end position="69"/>
    </location>
</feature>
<evidence type="ECO:0000313" key="2">
    <source>
        <dbReference type="EMBL" id="KAF2071486.1"/>
    </source>
</evidence>
<accession>A0A8J4PXW9</accession>
<reference evidence="2" key="1">
    <citation type="submission" date="2020-01" db="EMBL/GenBank/DDBJ databases">
        <title>Development of genomics and gene disruption for Polysphondylium violaceum indicates a role for the polyketide synthase stlB in stalk morphogenesis.</title>
        <authorList>
            <person name="Narita B."/>
            <person name="Kawabe Y."/>
            <person name="Kin K."/>
            <person name="Saito T."/>
            <person name="Gibbs R."/>
            <person name="Kuspa A."/>
            <person name="Muzny D."/>
            <person name="Queller D."/>
            <person name="Richards S."/>
            <person name="Strassman J."/>
            <person name="Sucgang R."/>
            <person name="Worley K."/>
            <person name="Schaap P."/>
        </authorList>
    </citation>
    <scope>NUCLEOTIDE SEQUENCE</scope>
    <source>
        <strain evidence="2">QSvi11</strain>
    </source>
</reference>
<protein>
    <submittedName>
        <fullName evidence="2">Uncharacterized protein</fullName>
    </submittedName>
</protein>
<name>A0A8J4PXW9_9MYCE</name>
<dbReference type="Proteomes" id="UP000695562">
    <property type="component" value="Unassembled WGS sequence"/>
</dbReference>
<organism evidence="2 3">
    <name type="scientific">Polysphondylium violaceum</name>
    <dbReference type="NCBI Taxonomy" id="133409"/>
    <lineage>
        <taxon>Eukaryota</taxon>
        <taxon>Amoebozoa</taxon>
        <taxon>Evosea</taxon>
        <taxon>Eumycetozoa</taxon>
        <taxon>Dictyostelia</taxon>
        <taxon>Dictyosteliales</taxon>
        <taxon>Dictyosteliaceae</taxon>
        <taxon>Polysphondylium</taxon>
    </lineage>
</organism>
<dbReference type="EMBL" id="AJWJ01000370">
    <property type="protein sequence ID" value="KAF2071486.1"/>
    <property type="molecule type" value="Genomic_DNA"/>
</dbReference>
<evidence type="ECO:0000256" key="1">
    <source>
        <dbReference type="SAM" id="MobiDB-lite"/>
    </source>
</evidence>
<keyword evidence="3" id="KW-1185">Reference proteome</keyword>
<sequence length="168" mass="19699">MDEFENLDSYIEKTYVVEGLDQEKKKEQDQRILNETLKRLEGNTSIEITNISSSTTTTTTTIPDVNNNNNKEDEDDEEYIKQKQKEIDSIKPHYSSEDEMVKFKIEECKRFIEQLEKSNIELALAYQDDPDPIYYDSISENIAVIEKRKYQLLKLEELLLKAEGGLYL</sequence>
<evidence type="ECO:0000313" key="3">
    <source>
        <dbReference type="Proteomes" id="UP000695562"/>
    </source>
</evidence>
<dbReference type="OrthoDB" id="548474at2759"/>